<dbReference type="PANTHER" id="PTHR24232:SF96">
    <property type="entry name" value="PSYCHOSINE RECEPTOR-LIKE"/>
    <property type="match status" value="1"/>
</dbReference>
<feature type="chain" id="PRO_5047339659" description="G-protein coupled receptors family 1 profile domain-containing protein" evidence="10">
    <location>
        <begin position="23"/>
        <end position="333"/>
    </location>
</feature>
<evidence type="ECO:0000256" key="6">
    <source>
        <dbReference type="ARBA" id="ARBA00023170"/>
    </source>
</evidence>
<feature type="domain" description="G-protein coupled receptors family 1 profile" evidence="11">
    <location>
        <begin position="168"/>
        <end position="292"/>
    </location>
</feature>
<comment type="subcellular location">
    <subcellularLocation>
        <location evidence="1">Membrane</location>
        <topology evidence="1">Multi-pass membrane protein</topology>
    </subcellularLocation>
</comment>
<accession>A0ABV0S7F9</accession>
<evidence type="ECO:0000256" key="4">
    <source>
        <dbReference type="ARBA" id="ARBA00023040"/>
    </source>
</evidence>
<evidence type="ECO:0000259" key="11">
    <source>
        <dbReference type="PROSITE" id="PS50262"/>
    </source>
</evidence>
<dbReference type="InterPro" id="IPR017452">
    <property type="entry name" value="GPCR_Rhodpsn_7TM"/>
</dbReference>
<evidence type="ECO:0000256" key="3">
    <source>
        <dbReference type="ARBA" id="ARBA00022989"/>
    </source>
</evidence>
<keyword evidence="7" id="KW-0325">Glycoprotein</keyword>
<comment type="caution">
    <text evidence="12">The sequence shown here is derived from an EMBL/GenBank/DDBJ whole genome shotgun (WGS) entry which is preliminary data.</text>
</comment>
<evidence type="ECO:0000256" key="9">
    <source>
        <dbReference type="SAM" id="Phobius"/>
    </source>
</evidence>
<keyword evidence="13" id="KW-1185">Reference proteome</keyword>
<dbReference type="Proteomes" id="UP001434883">
    <property type="component" value="Unassembled WGS sequence"/>
</dbReference>
<keyword evidence="4" id="KW-0297">G-protein coupled receptor</keyword>
<keyword evidence="2 9" id="KW-0812">Transmembrane</keyword>
<feature type="transmembrane region" description="Helical" evidence="9">
    <location>
        <begin position="135"/>
        <end position="152"/>
    </location>
</feature>
<evidence type="ECO:0000256" key="1">
    <source>
        <dbReference type="ARBA" id="ARBA00004141"/>
    </source>
</evidence>
<evidence type="ECO:0000313" key="13">
    <source>
        <dbReference type="Proteomes" id="UP001434883"/>
    </source>
</evidence>
<sequence>MLLTSPPVVSLSAVFTAAAVQCERCICSGPVRSCPLRRPEELQEPYADRGIKPSDKCGTKSKTTYSAEVKPVKLLHFSFYTSRYFHVFCSTMGENKVPMHIMFLLLTDVISFFGRPTVNESTEADTVFSSNGTDIIFYFGITSNITLMLFIAQERHLLVAYPQCLGCCTSIRQSPAVTLLAWAAPFGMLTLAVLRYNFWFSVSLLAPFPFLLFFAVDSWRALHCSRSNPPSPDRRRAVWGIGAIWANYTFLYVPFILSVLLDALSFKGQVPYLSLVSHLLLYLSPLVDPFLYIFMTKGPKEVLQVLPCCQKLRKKENTRPTVETVAEIVETRL</sequence>
<dbReference type="PANTHER" id="PTHR24232">
    <property type="entry name" value="G-PROTEIN COUPLED RECEPTOR"/>
    <property type="match status" value="1"/>
</dbReference>
<feature type="transmembrane region" description="Helical" evidence="9">
    <location>
        <begin position="272"/>
        <end position="294"/>
    </location>
</feature>
<keyword evidence="3 9" id="KW-1133">Transmembrane helix</keyword>
<dbReference type="SUPFAM" id="SSF81321">
    <property type="entry name" value="Family A G protein-coupled receptor-like"/>
    <property type="match status" value="1"/>
</dbReference>
<dbReference type="EMBL" id="JAHRIN010069406">
    <property type="protein sequence ID" value="MEQ2216041.1"/>
    <property type="molecule type" value="Genomic_DNA"/>
</dbReference>
<evidence type="ECO:0000313" key="12">
    <source>
        <dbReference type="EMBL" id="MEQ2216041.1"/>
    </source>
</evidence>
<evidence type="ECO:0000256" key="8">
    <source>
        <dbReference type="ARBA" id="ARBA00023224"/>
    </source>
</evidence>
<feature type="transmembrane region" description="Helical" evidence="9">
    <location>
        <begin position="237"/>
        <end position="260"/>
    </location>
</feature>
<dbReference type="PROSITE" id="PS50262">
    <property type="entry name" value="G_PROTEIN_RECEP_F1_2"/>
    <property type="match status" value="1"/>
</dbReference>
<feature type="signal peptide" evidence="10">
    <location>
        <begin position="1"/>
        <end position="22"/>
    </location>
</feature>
<dbReference type="Gene3D" id="1.20.1070.10">
    <property type="entry name" value="Rhodopsin 7-helix transmembrane proteins"/>
    <property type="match status" value="1"/>
</dbReference>
<gene>
    <name evidence="12" type="ORF">XENOCAPTIV_009827</name>
</gene>
<name>A0ABV0S7F9_9TELE</name>
<evidence type="ECO:0000256" key="7">
    <source>
        <dbReference type="ARBA" id="ARBA00023180"/>
    </source>
</evidence>
<keyword evidence="8" id="KW-0807">Transducer</keyword>
<organism evidence="12 13">
    <name type="scientific">Xenoophorus captivus</name>
    <dbReference type="NCBI Taxonomy" id="1517983"/>
    <lineage>
        <taxon>Eukaryota</taxon>
        <taxon>Metazoa</taxon>
        <taxon>Chordata</taxon>
        <taxon>Craniata</taxon>
        <taxon>Vertebrata</taxon>
        <taxon>Euteleostomi</taxon>
        <taxon>Actinopterygii</taxon>
        <taxon>Neopterygii</taxon>
        <taxon>Teleostei</taxon>
        <taxon>Neoteleostei</taxon>
        <taxon>Acanthomorphata</taxon>
        <taxon>Ovalentaria</taxon>
        <taxon>Atherinomorphae</taxon>
        <taxon>Cyprinodontiformes</taxon>
        <taxon>Goodeidae</taxon>
        <taxon>Xenoophorus</taxon>
    </lineage>
</organism>
<evidence type="ECO:0000256" key="2">
    <source>
        <dbReference type="ARBA" id="ARBA00022692"/>
    </source>
</evidence>
<reference evidence="12 13" key="1">
    <citation type="submission" date="2021-06" db="EMBL/GenBank/DDBJ databases">
        <authorList>
            <person name="Palmer J.M."/>
        </authorList>
    </citation>
    <scope>NUCLEOTIDE SEQUENCE [LARGE SCALE GENOMIC DNA]</scope>
    <source>
        <strain evidence="12 13">XC_2019</strain>
        <tissue evidence="12">Muscle</tissue>
    </source>
</reference>
<evidence type="ECO:0000256" key="5">
    <source>
        <dbReference type="ARBA" id="ARBA00023136"/>
    </source>
</evidence>
<protein>
    <recommendedName>
        <fullName evidence="11">G-protein coupled receptors family 1 profile domain-containing protein</fullName>
    </recommendedName>
</protein>
<keyword evidence="6" id="KW-0675">Receptor</keyword>
<keyword evidence="5 9" id="KW-0472">Membrane</keyword>
<proteinExistence type="predicted"/>
<keyword evidence="10" id="KW-0732">Signal</keyword>
<feature type="transmembrane region" description="Helical" evidence="9">
    <location>
        <begin position="198"/>
        <end position="216"/>
    </location>
</feature>
<evidence type="ECO:0000256" key="10">
    <source>
        <dbReference type="SAM" id="SignalP"/>
    </source>
</evidence>